<dbReference type="Pfam" id="PF00856">
    <property type="entry name" value="SET"/>
    <property type="match status" value="1"/>
</dbReference>
<keyword evidence="1" id="KW-0479">Metal-binding</keyword>
<name>A0ABD3R7Y3_9STRA</name>
<keyword evidence="2 4" id="KW-0863">Zinc-finger</keyword>
<dbReference type="Pfam" id="PF01753">
    <property type="entry name" value="zf-MYND"/>
    <property type="match status" value="1"/>
</dbReference>
<feature type="chain" id="PRO_5044866180" description="SET domain-containing protein" evidence="6">
    <location>
        <begin position="17"/>
        <end position="1119"/>
    </location>
</feature>
<organism evidence="9 10">
    <name type="scientific">Cyclostephanos tholiformis</name>
    <dbReference type="NCBI Taxonomy" id="382380"/>
    <lineage>
        <taxon>Eukaryota</taxon>
        <taxon>Sar</taxon>
        <taxon>Stramenopiles</taxon>
        <taxon>Ochrophyta</taxon>
        <taxon>Bacillariophyta</taxon>
        <taxon>Coscinodiscophyceae</taxon>
        <taxon>Thalassiosirophycidae</taxon>
        <taxon>Stephanodiscales</taxon>
        <taxon>Stephanodiscaceae</taxon>
        <taxon>Cyclostephanos</taxon>
    </lineage>
</organism>
<comment type="caution">
    <text evidence="9">The sequence shown here is derived from an EMBL/GenBank/DDBJ whole genome shotgun (WGS) entry which is preliminary data.</text>
</comment>
<evidence type="ECO:0000256" key="4">
    <source>
        <dbReference type="PROSITE-ProRule" id="PRU00134"/>
    </source>
</evidence>
<protein>
    <recommendedName>
        <fullName evidence="11">SET domain-containing protein</fullName>
    </recommendedName>
</protein>
<dbReference type="Gene3D" id="1.10.220.160">
    <property type="match status" value="1"/>
</dbReference>
<dbReference type="Proteomes" id="UP001530377">
    <property type="component" value="Unassembled WGS sequence"/>
</dbReference>
<feature type="compositionally biased region" description="Low complexity" evidence="5">
    <location>
        <begin position="266"/>
        <end position="294"/>
    </location>
</feature>
<dbReference type="InterPro" id="IPR002893">
    <property type="entry name" value="Znf_MYND"/>
</dbReference>
<gene>
    <name evidence="9" type="ORF">ACHAXA_000294</name>
</gene>
<dbReference type="InterPro" id="IPR001214">
    <property type="entry name" value="SET_dom"/>
</dbReference>
<dbReference type="SUPFAM" id="SSF144232">
    <property type="entry name" value="HIT/MYND zinc finger-like"/>
    <property type="match status" value="1"/>
</dbReference>
<keyword evidence="10" id="KW-1185">Reference proteome</keyword>
<dbReference type="SUPFAM" id="SSF82199">
    <property type="entry name" value="SET domain"/>
    <property type="match status" value="1"/>
</dbReference>
<dbReference type="InterPro" id="IPR046341">
    <property type="entry name" value="SET_dom_sf"/>
</dbReference>
<feature type="region of interest" description="Disordered" evidence="5">
    <location>
        <begin position="237"/>
        <end position="313"/>
    </location>
</feature>
<dbReference type="AlphaFoldDB" id="A0ABD3R7Y3"/>
<dbReference type="Gene3D" id="2.170.270.10">
    <property type="entry name" value="SET domain"/>
    <property type="match status" value="1"/>
</dbReference>
<dbReference type="Gene3D" id="6.10.140.2220">
    <property type="match status" value="2"/>
</dbReference>
<reference evidence="9 10" key="1">
    <citation type="submission" date="2024-10" db="EMBL/GenBank/DDBJ databases">
        <title>Updated reference genomes for cyclostephanoid diatoms.</title>
        <authorList>
            <person name="Roberts W.R."/>
            <person name="Alverson A.J."/>
        </authorList>
    </citation>
    <scope>NUCLEOTIDE SEQUENCE [LARGE SCALE GENOMIC DNA]</scope>
    <source>
        <strain evidence="9 10">AJA228-03</strain>
    </source>
</reference>
<evidence type="ECO:0000256" key="2">
    <source>
        <dbReference type="ARBA" id="ARBA00022771"/>
    </source>
</evidence>
<sequence length="1119" mass="122771">MTAAAAAAVAAAVVSTTTTTTTAAAAYRYTYILGRSLYVPLTSRCNSVPLPTTRGPGFVLPSSVASALINVRDAEAAYDGMPPPSPDGGGLRLLHHRDHFFRGNDDNDDDDDDDVRVHLPPYDVPLVTGLYGHLHPDHRDDIPGCLRMRRRRIADIVEDGGGGYAIVSDDGLLPSISTLVGEVRTRLDDDARSSMMTTTTTTTTTGTFDQVVIAGEGEPTLRMDALLAIARAVRDHGRGDRGLGVGGGASCDDDDDRPGEGRDIPAAADVDCDASVADATCSHPSSSSSSSSSSPPSPHPHRGIRRRRRRQERGPAVRVITNGLCYGVSNLGYSPYNVERYGYVLPVHRHAILRDMIDAGVSRMSVALNTANRHEYDVLMEPRCTMMGGVGKGGGGEGHMLKPGTAHDMVCELIVEASRVGMDVEVTGIDRPGIDKAETERLARLLMSARRGGGGGQRRTNVDYDVNHDHNSTYPDTSGHVEIPSPLIGNVITSYCTWDDSDSCIAGEDVRFDIACLHGEALVGRVLSSSHSYRPRMASRCDACGLPPHPNKPLLQCTRCKRARYHDRRCQREHYPKHKAECRRIPNNYASAAALSSASSTSVECRTIEGRGRSLIATVSMLIGSHPLSSSSKYEDGASSSSSSSLCEPIAHPVLLESYRGVRCSYCFRSIRNDVVVDESRINHLHRYCSLGCKSLDGNRIDEERATRRLPSPPSPTALYCARILRVFDRSPASFDAYDELCHNAHAPSDEEREAYMAIMTQCHLFLLAMEDASSAKLVHDMMHPDATKALRFMSRMSMNGFTISDSEQLPIGHGVYCGASSINHSCRPNCVPTFWIRPLAPPMLQVTACRDIKAGEEVTIGYCDLSTPRHVRRRTLLENYKFLCDCSLCGDDGDRRDDDVVGLKCTSHGCERGGSARCIITRSKDEYVKTRGEGGNSDYDGRTYRCDACGNSDFRVALDEQTASMEGMKRLERKINDGSGVDDRVGIEVRQLYEKLKGFCRLQTSYYVFSSADLCVCWYANALNFLTSEEDQLNMCHRALALIRESRGATQFCLDYPGSLSWHVKRGMEAKLRLFVNPMDMEALEMLQNVRKAMLMYYPPSDGLISSLNESLRTYSFS</sequence>
<feature type="domain" description="SET" evidence="7">
    <location>
        <begin position="601"/>
        <end position="864"/>
    </location>
</feature>
<proteinExistence type="predicted"/>
<keyword evidence="6" id="KW-0732">Signal</keyword>
<dbReference type="EMBL" id="JALLPB020000450">
    <property type="protein sequence ID" value="KAL3809014.1"/>
    <property type="molecule type" value="Genomic_DNA"/>
</dbReference>
<evidence type="ECO:0008006" key="11">
    <source>
        <dbReference type="Google" id="ProtNLM"/>
    </source>
</evidence>
<dbReference type="GO" id="GO:0008270">
    <property type="term" value="F:zinc ion binding"/>
    <property type="evidence" value="ECO:0007669"/>
    <property type="project" value="UniProtKB-KW"/>
</dbReference>
<evidence type="ECO:0000259" key="8">
    <source>
        <dbReference type="PROSITE" id="PS50865"/>
    </source>
</evidence>
<evidence type="ECO:0000256" key="1">
    <source>
        <dbReference type="ARBA" id="ARBA00022723"/>
    </source>
</evidence>
<dbReference type="PANTHER" id="PTHR12197">
    <property type="entry name" value="HISTONE-LYSINE N-METHYLTRANSFERASE SMYD"/>
    <property type="match status" value="1"/>
</dbReference>
<evidence type="ECO:0000256" key="5">
    <source>
        <dbReference type="SAM" id="MobiDB-lite"/>
    </source>
</evidence>
<evidence type="ECO:0000259" key="7">
    <source>
        <dbReference type="PROSITE" id="PS50280"/>
    </source>
</evidence>
<dbReference type="InterPro" id="IPR050869">
    <property type="entry name" value="H3K4_H4K5_MeTrfase"/>
</dbReference>
<evidence type="ECO:0000256" key="6">
    <source>
        <dbReference type="SAM" id="SignalP"/>
    </source>
</evidence>
<accession>A0ABD3R7Y3</accession>
<dbReference type="PROSITE" id="PS50280">
    <property type="entry name" value="SET"/>
    <property type="match status" value="1"/>
</dbReference>
<evidence type="ECO:0000256" key="3">
    <source>
        <dbReference type="ARBA" id="ARBA00022833"/>
    </source>
</evidence>
<feature type="compositionally biased region" description="Basic residues" evidence="5">
    <location>
        <begin position="299"/>
        <end position="311"/>
    </location>
</feature>
<evidence type="ECO:0000313" key="10">
    <source>
        <dbReference type="Proteomes" id="UP001530377"/>
    </source>
</evidence>
<keyword evidence="3" id="KW-0862">Zinc</keyword>
<dbReference type="PANTHER" id="PTHR12197:SF251">
    <property type="entry name" value="EG:BACR7C10.4 PROTEIN"/>
    <property type="match status" value="1"/>
</dbReference>
<feature type="domain" description="MYND-type" evidence="8">
    <location>
        <begin position="541"/>
        <end position="582"/>
    </location>
</feature>
<evidence type="ECO:0000313" key="9">
    <source>
        <dbReference type="EMBL" id="KAL3809014.1"/>
    </source>
</evidence>
<feature type="signal peptide" evidence="6">
    <location>
        <begin position="1"/>
        <end position="16"/>
    </location>
</feature>
<dbReference type="PROSITE" id="PS50865">
    <property type="entry name" value="ZF_MYND_2"/>
    <property type="match status" value="1"/>
</dbReference>